<organism evidence="3">
    <name type="scientific">marine sediment metagenome</name>
    <dbReference type="NCBI Taxonomy" id="412755"/>
    <lineage>
        <taxon>unclassified sequences</taxon>
        <taxon>metagenomes</taxon>
        <taxon>ecological metagenomes</taxon>
    </lineage>
</organism>
<proteinExistence type="predicted"/>
<dbReference type="Gene3D" id="3.90.550.10">
    <property type="entry name" value="Spore Coat Polysaccharide Biosynthesis Protein SpsA, Chain A"/>
    <property type="match status" value="1"/>
</dbReference>
<evidence type="ECO:0008006" key="4">
    <source>
        <dbReference type="Google" id="ProtNLM"/>
    </source>
</evidence>
<gene>
    <name evidence="3" type="ORF">LCGC14_0350370</name>
</gene>
<keyword evidence="2" id="KW-0548">Nucleotidyltransferase</keyword>
<keyword evidence="1" id="KW-0808">Transferase</keyword>
<dbReference type="AlphaFoldDB" id="A0A0F9TB83"/>
<sequence>MGTRNKYAKDTNKACLPIGGKPAISRMIDKFPEDVEIVIAVGHKAELVINVVMSSYLGRPNLIYMHVNYQGEGRGPGYSLLQCRPFLQCPFIYTCCDTLVLEDIPEPKVNWMGVSLVTEKLPYLTADVEDGLINKVYDKGDKNATYLASIGLVGVRDYKAFWEGLANPTIVEGEHQDTSGINALIPLYPEYFTWFDTGSTEGYENANRYFSKQIPK</sequence>
<dbReference type="GO" id="GO:0016779">
    <property type="term" value="F:nucleotidyltransferase activity"/>
    <property type="evidence" value="ECO:0007669"/>
    <property type="project" value="UniProtKB-KW"/>
</dbReference>
<protein>
    <recommendedName>
        <fullName evidence="4">MobA-like NTP transferase domain-containing protein</fullName>
    </recommendedName>
</protein>
<evidence type="ECO:0000256" key="1">
    <source>
        <dbReference type="ARBA" id="ARBA00022679"/>
    </source>
</evidence>
<dbReference type="InterPro" id="IPR029044">
    <property type="entry name" value="Nucleotide-diphossugar_trans"/>
</dbReference>
<dbReference type="SUPFAM" id="SSF53448">
    <property type="entry name" value="Nucleotide-diphospho-sugar transferases"/>
    <property type="match status" value="1"/>
</dbReference>
<evidence type="ECO:0000256" key="2">
    <source>
        <dbReference type="ARBA" id="ARBA00022695"/>
    </source>
</evidence>
<dbReference type="PANTHER" id="PTHR43584">
    <property type="entry name" value="NUCLEOTIDYL TRANSFERASE"/>
    <property type="match status" value="1"/>
</dbReference>
<evidence type="ECO:0000313" key="3">
    <source>
        <dbReference type="EMBL" id="KKN78505.1"/>
    </source>
</evidence>
<reference evidence="3" key="1">
    <citation type="journal article" date="2015" name="Nature">
        <title>Complex archaea that bridge the gap between prokaryotes and eukaryotes.</title>
        <authorList>
            <person name="Spang A."/>
            <person name="Saw J.H."/>
            <person name="Jorgensen S.L."/>
            <person name="Zaremba-Niedzwiedzka K."/>
            <person name="Martijn J."/>
            <person name="Lind A.E."/>
            <person name="van Eijk R."/>
            <person name="Schleper C."/>
            <person name="Guy L."/>
            <person name="Ettema T.J."/>
        </authorList>
    </citation>
    <scope>NUCLEOTIDE SEQUENCE</scope>
</reference>
<name>A0A0F9TB83_9ZZZZ</name>
<comment type="caution">
    <text evidence="3">The sequence shown here is derived from an EMBL/GenBank/DDBJ whole genome shotgun (WGS) entry which is preliminary data.</text>
</comment>
<accession>A0A0F9TB83</accession>
<dbReference type="PANTHER" id="PTHR43584:SF8">
    <property type="entry name" value="N-ACETYLMURAMATE ALPHA-1-PHOSPHATE URIDYLYLTRANSFERASE"/>
    <property type="match status" value="1"/>
</dbReference>
<dbReference type="InterPro" id="IPR050065">
    <property type="entry name" value="GlmU-like"/>
</dbReference>
<dbReference type="EMBL" id="LAZR01000262">
    <property type="protein sequence ID" value="KKN78505.1"/>
    <property type="molecule type" value="Genomic_DNA"/>
</dbReference>